<evidence type="ECO:0000313" key="1">
    <source>
        <dbReference type="EMBL" id="AWB28677.1"/>
    </source>
</evidence>
<reference evidence="1 2" key="1">
    <citation type="submission" date="2018-04" db="EMBL/GenBank/DDBJ databases">
        <title>Halococcoides cellulosivorans gen. nov., sp. nov., an extremely halophilic cellulose-utilizing haloarchaeon from hypersaline lakes.</title>
        <authorList>
            <person name="Sorokin D.Y."/>
            <person name="Toshchakov S.V."/>
            <person name="Samarov N.I."/>
            <person name="Korzhenkov A."/>
            <person name="Kublanov I.V."/>
        </authorList>
    </citation>
    <scope>NUCLEOTIDE SEQUENCE [LARGE SCALE GENOMIC DNA]</scope>
    <source>
        <strain evidence="1 2">HArcel1</strain>
    </source>
</reference>
<dbReference type="RefSeq" id="WP_108384171.1">
    <property type="nucleotide sequence ID" value="NZ_CP028858.1"/>
</dbReference>
<name>A0A2R4X4F4_9EURY</name>
<dbReference type="KEGG" id="harc:HARCEL1_08220"/>
<dbReference type="InterPro" id="IPR029060">
    <property type="entry name" value="PIN-like_dom_sf"/>
</dbReference>
<protein>
    <recommendedName>
        <fullName evidence="3">PIN domain-containing protein</fullName>
    </recommendedName>
</protein>
<gene>
    <name evidence="1" type="ORF">HARCEL1_08220</name>
</gene>
<sequence>MPDGPYLFDVGVTTLAHAGTPVSDVALSWVRRAIEGEIDAVVPTASLVGAHHVLTSVNGFTNEDASTLLSRLLDAQRIHWHESTSVSSVRAGFDRASAATVEGWNALYAQIAAEEGVETVLTLDDDFERFEEFDVEVILSREEFRTVEEYLGY</sequence>
<accession>A0A2R4X4F4</accession>
<keyword evidence="2" id="KW-1185">Reference proteome</keyword>
<evidence type="ECO:0000313" key="2">
    <source>
        <dbReference type="Proteomes" id="UP000244727"/>
    </source>
</evidence>
<evidence type="ECO:0008006" key="3">
    <source>
        <dbReference type="Google" id="ProtNLM"/>
    </source>
</evidence>
<organism evidence="1 2">
    <name type="scientific">Halococcoides cellulosivorans</name>
    <dbReference type="NCBI Taxonomy" id="1679096"/>
    <lineage>
        <taxon>Archaea</taxon>
        <taxon>Methanobacteriati</taxon>
        <taxon>Methanobacteriota</taxon>
        <taxon>Stenosarchaea group</taxon>
        <taxon>Halobacteria</taxon>
        <taxon>Halobacteriales</taxon>
        <taxon>Haloarculaceae</taxon>
        <taxon>Halococcoides</taxon>
    </lineage>
</organism>
<dbReference type="EMBL" id="CP028858">
    <property type="protein sequence ID" value="AWB28677.1"/>
    <property type="molecule type" value="Genomic_DNA"/>
</dbReference>
<proteinExistence type="predicted"/>
<dbReference type="GeneID" id="36512485"/>
<dbReference type="Proteomes" id="UP000244727">
    <property type="component" value="Chromosome"/>
</dbReference>
<dbReference type="AlphaFoldDB" id="A0A2R4X4F4"/>
<dbReference type="SUPFAM" id="SSF88723">
    <property type="entry name" value="PIN domain-like"/>
    <property type="match status" value="1"/>
</dbReference>